<name>A0A6M4MGA3_9ALTE</name>
<dbReference type="RefSeq" id="WP_075609856.1">
    <property type="nucleotide sequence ID" value="NZ_CP052766.1"/>
</dbReference>
<evidence type="ECO:0000256" key="1">
    <source>
        <dbReference type="SAM" id="MobiDB-lite"/>
    </source>
</evidence>
<reference evidence="4" key="1">
    <citation type="submission" date="2014-12" db="EMBL/GenBank/DDBJ databases">
        <title>Complete genome sequence of a multi-drug resistant Klebsiella pneumoniae.</title>
        <authorList>
            <person name="Hua X."/>
            <person name="Chen Q."/>
            <person name="Li X."/>
            <person name="Feng Y."/>
            <person name="Ruan Z."/>
            <person name="Yu Y."/>
        </authorList>
    </citation>
    <scope>NUCLEOTIDE SEQUENCE [LARGE SCALE GENOMIC DNA]</scope>
    <source>
        <strain evidence="4">5.12</strain>
    </source>
</reference>
<dbReference type="PANTHER" id="PTHR46182:SF2">
    <property type="entry name" value="FI19480P1"/>
    <property type="match status" value="1"/>
</dbReference>
<feature type="domain" description="PKD/Chitinase" evidence="2">
    <location>
        <begin position="235"/>
        <end position="322"/>
    </location>
</feature>
<dbReference type="InterPro" id="IPR013783">
    <property type="entry name" value="Ig-like_fold"/>
</dbReference>
<keyword evidence="4" id="KW-1185">Reference proteome</keyword>
<feature type="domain" description="PKD/Chitinase" evidence="2">
    <location>
        <begin position="329"/>
        <end position="449"/>
    </location>
</feature>
<dbReference type="Pfam" id="PF18911">
    <property type="entry name" value="PKD_4"/>
    <property type="match status" value="1"/>
</dbReference>
<dbReference type="AlphaFoldDB" id="A0A6M4MGA3"/>
<dbReference type="InterPro" id="IPR035986">
    <property type="entry name" value="PKD_dom_sf"/>
</dbReference>
<dbReference type="Proteomes" id="UP000219285">
    <property type="component" value="Chromosome"/>
</dbReference>
<organism evidence="3 4">
    <name type="scientific">Alteromonas pelagimontana</name>
    <dbReference type="NCBI Taxonomy" id="1858656"/>
    <lineage>
        <taxon>Bacteria</taxon>
        <taxon>Pseudomonadati</taxon>
        <taxon>Pseudomonadota</taxon>
        <taxon>Gammaproteobacteria</taxon>
        <taxon>Alteromonadales</taxon>
        <taxon>Alteromonadaceae</taxon>
        <taxon>Alteromonas/Salinimonas group</taxon>
        <taxon>Alteromonas</taxon>
    </lineage>
</organism>
<evidence type="ECO:0000313" key="3">
    <source>
        <dbReference type="EMBL" id="QJR82149.1"/>
    </source>
</evidence>
<dbReference type="Pfam" id="PF22352">
    <property type="entry name" value="K319L-like_PKD"/>
    <property type="match status" value="1"/>
</dbReference>
<dbReference type="GO" id="GO:0016020">
    <property type="term" value="C:membrane"/>
    <property type="evidence" value="ECO:0007669"/>
    <property type="project" value="TreeGrafter"/>
</dbReference>
<evidence type="ECO:0000313" key="4">
    <source>
        <dbReference type="Proteomes" id="UP000219285"/>
    </source>
</evidence>
<feature type="compositionally biased region" description="Pro residues" evidence="1">
    <location>
        <begin position="29"/>
        <end position="39"/>
    </location>
</feature>
<feature type="domain" description="PKD/Chitinase" evidence="2">
    <location>
        <begin position="43"/>
        <end position="131"/>
    </location>
</feature>
<dbReference type="GO" id="GO:0031410">
    <property type="term" value="C:cytoplasmic vesicle"/>
    <property type="evidence" value="ECO:0007669"/>
    <property type="project" value="TreeGrafter"/>
</dbReference>
<proteinExistence type="predicted"/>
<protein>
    <recommendedName>
        <fullName evidence="2">PKD/Chitinase domain-containing protein</fullName>
    </recommendedName>
</protein>
<dbReference type="PANTHER" id="PTHR46182">
    <property type="entry name" value="FI19480P1"/>
    <property type="match status" value="1"/>
</dbReference>
<dbReference type="KEGG" id="apel:CA267_016020"/>
<dbReference type="OrthoDB" id="5242130at2"/>
<dbReference type="SMART" id="SM00089">
    <property type="entry name" value="PKD"/>
    <property type="match status" value="4"/>
</dbReference>
<sequence length="715" mass="76109">MNRTTIASLIIPTLVLTGCGGSSSDPSENPSPNPQPPSNAAPVAQAGSDARINVGDSVTLNGESSSDADGDALTYHWKLEMLPEGSSLASPMGEGAQIEFTPDVAGEYVAVLIVNDGTVDSEGDSITITVDAPAPVAVITSEFDVELGDKLTFDASQSQHVSEDNIYSWRLVSAPGESALTSATFDVESDSPTLAAPEFDVVGTYEFELVITSTDIQSEPASFSVKVSEANIAPVISELVSDDELTSGKIVYLYSTVEDNSDEINYAWSFTSTPESSELAATTSDKATFEFVPDLAGDYTAQLVASDNELSSEPKTITISVAEFAPLGLNVVTSEYLFGKVNEPIIVDFSDSISPNGEELTYNWTVASGPSGSRPSITRSILEKSWTEFTGDKAGNYRIRATVSDSTGTSESYLIRITLSDDKLNPFAVTAHKSAVSLSTGFTLNATPSFDKEGEPMRLIWWPNDRLNNEKVNSQAYAAYGDERPVVSVNPTVPGYYHYSVVASGKESQGVAESVKGSQIHVYDYITPIIANAGNDFDVVSGTTVTFDGSKSLRLENENVTYEWSVISRPYNSTSVLEEASSLAPKLLIDANGRYVVQLLASDSYGIQSVDHVTIYASGNAKPVANAGEDTTSSSRSVELDGSASSDSETSSLSYTWQVISTTSDFADLPTLNDPTLAKPTLLFNDDFTGTVVVGLTVNDGSRDSDRDEVVVTIE</sequence>
<feature type="domain" description="PKD/Chitinase" evidence="2">
    <location>
        <begin position="530"/>
        <end position="620"/>
    </location>
</feature>
<dbReference type="Gene3D" id="2.60.40.10">
    <property type="entry name" value="Immunoglobulins"/>
    <property type="match status" value="6"/>
</dbReference>
<dbReference type="PROSITE" id="PS51257">
    <property type="entry name" value="PROKAR_LIPOPROTEIN"/>
    <property type="match status" value="1"/>
</dbReference>
<dbReference type="InterPro" id="IPR022409">
    <property type="entry name" value="PKD/Chitinase_dom"/>
</dbReference>
<dbReference type="InterPro" id="IPR000601">
    <property type="entry name" value="PKD_dom"/>
</dbReference>
<dbReference type="InterPro" id="IPR029865">
    <property type="entry name" value="KIAA0319-like"/>
</dbReference>
<accession>A0A6M4MGA3</accession>
<feature type="region of interest" description="Disordered" evidence="1">
    <location>
        <begin position="18"/>
        <end position="46"/>
    </location>
</feature>
<gene>
    <name evidence="3" type="ORF">CA267_016020</name>
</gene>
<dbReference type="EMBL" id="CP052766">
    <property type="protein sequence ID" value="QJR82149.1"/>
    <property type="molecule type" value="Genomic_DNA"/>
</dbReference>
<feature type="region of interest" description="Disordered" evidence="1">
    <location>
        <begin position="624"/>
        <end position="649"/>
    </location>
</feature>
<evidence type="ECO:0000259" key="2">
    <source>
        <dbReference type="SMART" id="SM00089"/>
    </source>
</evidence>
<reference evidence="3 4" key="2">
    <citation type="submission" date="2020-04" db="EMBL/GenBank/DDBJ databases">
        <title>Complete genome sequence of Alteromonas pelagimontana 5.12T.</title>
        <authorList>
            <person name="Sinha R.K."/>
            <person name="Krishnan K.P."/>
            <person name="Kurian J.P."/>
        </authorList>
    </citation>
    <scope>NUCLEOTIDE SEQUENCE [LARGE SCALE GENOMIC DNA]</scope>
    <source>
        <strain evidence="3 4">5.12</strain>
    </source>
</reference>
<dbReference type="SUPFAM" id="SSF49299">
    <property type="entry name" value="PKD domain"/>
    <property type="match status" value="4"/>
</dbReference>